<keyword evidence="1" id="KW-0175">Coiled coil</keyword>
<dbReference type="InParanoid" id="A0A165EWG8"/>
<accession>A0A165EWG8</accession>
<dbReference type="Proteomes" id="UP000077266">
    <property type="component" value="Unassembled WGS sequence"/>
</dbReference>
<protein>
    <submittedName>
        <fullName evidence="3">Uncharacterized protein</fullName>
    </submittedName>
</protein>
<evidence type="ECO:0000313" key="4">
    <source>
        <dbReference type="Proteomes" id="UP000077266"/>
    </source>
</evidence>
<dbReference type="EMBL" id="KV426113">
    <property type="protein sequence ID" value="KZV87854.1"/>
    <property type="molecule type" value="Genomic_DNA"/>
</dbReference>
<evidence type="ECO:0000313" key="3">
    <source>
        <dbReference type="EMBL" id="KZV87854.1"/>
    </source>
</evidence>
<evidence type="ECO:0000256" key="2">
    <source>
        <dbReference type="SAM" id="MobiDB-lite"/>
    </source>
</evidence>
<feature type="coiled-coil region" evidence="1">
    <location>
        <begin position="219"/>
        <end position="253"/>
    </location>
</feature>
<gene>
    <name evidence="3" type="ORF">EXIGLDRAFT_723271</name>
</gene>
<evidence type="ECO:0000256" key="1">
    <source>
        <dbReference type="SAM" id="Coils"/>
    </source>
</evidence>
<keyword evidence="4" id="KW-1185">Reference proteome</keyword>
<feature type="compositionally biased region" description="Low complexity" evidence="2">
    <location>
        <begin position="109"/>
        <end position="124"/>
    </location>
</feature>
<dbReference type="AlphaFoldDB" id="A0A165EWG8"/>
<feature type="region of interest" description="Disordered" evidence="2">
    <location>
        <begin position="101"/>
        <end position="159"/>
    </location>
</feature>
<feature type="coiled-coil region" evidence="1">
    <location>
        <begin position="317"/>
        <end position="369"/>
    </location>
</feature>
<organism evidence="3 4">
    <name type="scientific">Exidia glandulosa HHB12029</name>
    <dbReference type="NCBI Taxonomy" id="1314781"/>
    <lineage>
        <taxon>Eukaryota</taxon>
        <taxon>Fungi</taxon>
        <taxon>Dikarya</taxon>
        <taxon>Basidiomycota</taxon>
        <taxon>Agaricomycotina</taxon>
        <taxon>Agaricomycetes</taxon>
        <taxon>Auriculariales</taxon>
        <taxon>Exidiaceae</taxon>
        <taxon>Exidia</taxon>
    </lineage>
</organism>
<sequence length="626" mass="68472">MNLVKDKTDATSVLRAFALCRAADEKGALVKALATLATQYTDPAKIVEVILLEARKLVQLAMGSGRENVQLATANLQALAQPGVVILQPAPKSRSFATLKVEDSIDDATPTPTRTSFSLSSRSTGNPARPRASSDSAPLLNPAPNTNDVTRSPESDSMLRESLGTARVQVRLLQEQLDKAQTAHRSARSEVQRIRAVLMKAQGEGQTLRSENEQYLLAMERKDDKLEECMDRIDALTTERDALLADKKALIADKTAREEAKTTLLAEMNVLEERQEAFATLVEQLRETLDDKQHDFNVLQYQQAQDVQTMCRLRQERNRVEEELRAEKKASQTLQSETNIRVLDLQRINAELSRVNAELRRALVQAVQEPTMPPPYLAQSPPRGRLRQVSAKWCGSPEDCPPVAVFAKVYGDHLSADSEDPLAAAQGQIALLTSKLGAARQVITGLEHAKASLTAKTGAAYAQLSVARDEVKAGESELVAVLAVLFAERAQKCAFEKAARERGEHARASEEALELLKSEVMENQLALVEASRMIGDKDYQVATLENDMRKLQVALDASALQLARAHAALAYKAGPRGGELAAPLTTAPARHEQVPFEEEAVDALGFHDVLAAAVALQHSVHQLFVF</sequence>
<name>A0A165EWG8_EXIGL</name>
<reference evidence="3 4" key="1">
    <citation type="journal article" date="2016" name="Mol. Biol. Evol.">
        <title>Comparative Genomics of Early-Diverging Mushroom-Forming Fungi Provides Insights into the Origins of Lignocellulose Decay Capabilities.</title>
        <authorList>
            <person name="Nagy L.G."/>
            <person name="Riley R."/>
            <person name="Tritt A."/>
            <person name="Adam C."/>
            <person name="Daum C."/>
            <person name="Floudas D."/>
            <person name="Sun H."/>
            <person name="Yadav J.S."/>
            <person name="Pangilinan J."/>
            <person name="Larsson K.H."/>
            <person name="Matsuura K."/>
            <person name="Barry K."/>
            <person name="Labutti K."/>
            <person name="Kuo R."/>
            <person name="Ohm R.A."/>
            <person name="Bhattacharya S.S."/>
            <person name="Shirouzu T."/>
            <person name="Yoshinaga Y."/>
            <person name="Martin F.M."/>
            <person name="Grigoriev I.V."/>
            <person name="Hibbett D.S."/>
        </authorList>
    </citation>
    <scope>NUCLEOTIDE SEQUENCE [LARGE SCALE GENOMIC DNA]</scope>
    <source>
        <strain evidence="3 4">HHB12029</strain>
    </source>
</reference>
<proteinExistence type="predicted"/>
<feature type="coiled-coil region" evidence="1">
    <location>
        <begin position="163"/>
        <end position="190"/>
    </location>
</feature>